<dbReference type="PRINTS" id="PR00725">
    <property type="entry name" value="DADACBPTASE1"/>
</dbReference>
<dbReference type="GO" id="GO:0009252">
    <property type="term" value="P:peptidoglycan biosynthetic process"/>
    <property type="evidence" value="ECO:0007669"/>
    <property type="project" value="UniProtKB-UniPathway"/>
</dbReference>
<evidence type="ECO:0000256" key="13">
    <source>
        <dbReference type="PIRSR" id="PIRSR618044-1"/>
    </source>
</evidence>
<dbReference type="UniPathway" id="UPA00219"/>
<keyword evidence="7 17" id="KW-0732">Signal</keyword>
<organism evidence="19 20">
    <name type="scientific">Clostridium neonatale</name>
    <dbReference type="NCBI Taxonomy" id="137838"/>
    <lineage>
        <taxon>Bacteria</taxon>
        <taxon>Bacillati</taxon>
        <taxon>Bacillota</taxon>
        <taxon>Clostridia</taxon>
        <taxon>Eubacteriales</taxon>
        <taxon>Clostridiaceae</taxon>
        <taxon>Clostridium</taxon>
    </lineage>
</organism>
<evidence type="ECO:0000256" key="2">
    <source>
        <dbReference type="ARBA" id="ARBA00004752"/>
    </source>
</evidence>
<evidence type="ECO:0000256" key="3">
    <source>
        <dbReference type="ARBA" id="ARBA00007164"/>
    </source>
</evidence>
<dbReference type="GO" id="GO:0008360">
    <property type="term" value="P:regulation of cell shape"/>
    <property type="evidence" value="ECO:0007669"/>
    <property type="project" value="UniProtKB-KW"/>
</dbReference>
<dbReference type="InterPro" id="IPR012338">
    <property type="entry name" value="Beta-lactam/transpept-like"/>
</dbReference>
<dbReference type="InterPro" id="IPR018044">
    <property type="entry name" value="Peptidase_S11"/>
</dbReference>
<evidence type="ECO:0000256" key="11">
    <source>
        <dbReference type="ARBA" id="ARBA00023316"/>
    </source>
</evidence>
<dbReference type="PANTHER" id="PTHR21581:SF33">
    <property type="entry name" value="D-ALANYL-D-ALANINE CARBOXYPEPTIDASE DACB"/>
    <property type="match status" value="1"/>
</dbReference>
<dbReference type="EMBL" id="PDCJ01000004">
    <property type="protein sequence ID" value="PEG29261.1"/>
    <property type="molecule type" value="Genomic_DNA"/>
</dbReference>
<dbReference type="SUPFAM" id="SSF56601">
    <property type="entry name" value="beta-lactamase/transpeptidase-like"/>
    <property type="match status" value="1"/>
</dbReference>
<evidence type="ECO:0000256" key="15">
    <source>
        <dbReference type="RuleBase" id="RU004016"/>
    </source>
</evidence>
<keyword evidence="9" id="KW-0133">Cell shape</keyword>
<dbReference type="RefSeq" id="WP_058293845.1">
    <property type="nucleotide sequence ID" value="NZ_LN890327.1"/>
</dbReference>
<keyword evidence="10" id="KW-0573">Peptidoglycan synthesis</keyword>
<sequence>MKKYVKILVLLFLVCFSFSNAKANAVEEPNINAEGSILIDASTGQVLFGKNENKSFEPASTTKVMTALIALESCKLDETVKVTQDFTSIDGTAIGLLTGDELTMKDLLLGLLMESGNDCANAIAIHISGSIEDFSVLMNKRAKEIGAVNTTFKNPSGLPDKGHVTTPHDLALILREAIKNKDFMEISEVPYYEIVMKNNPERKIIVNNKNHMINKNSKYYYQYATCGKNGYTTVANHTYVAAAEKDGHVLVASFLNALDKNQNFHDMQTVFDYGFNNYSLVNLYKKNQEVSTYKIKDNLEIPLLAPEDINYYVKKGEENNVSSNITVENKDLSKSSFNKNDPILKGTISVNGKEFITTDLLAGESVDYVPLMSKKNFPVLSIAAGAIVGLGLIFVGVNFSKKKFKIRKRKH</sequence>
<dbReference type="OrthoDB" id="9791132at2"/>
<evidence type="ECO:0000256" key="16">
    <source>
        <dbReference type="SAM" id="Phobius"/>
    </source>
</evidence>
<evidence type="ECO:0000313" key="19">
    <source>
        <dbReference type="EMBL" id="PEG29261.1"/>
    </source>
</evidence>
<feature type="chain" id="PRO_5039532395" description="serine-type D-Ala-D-Ala carboxypeptidase" evidence="17">
    <location>
        <begin position="22"/>
        <end position="411"/>
    </location>
</feature>
<evidence type="ECO:0000256" key="7">
    <source>
        <dbReference type="ARBA" id="ARBA00022729"/>
    </source>
</evidence>
<dbReference type="EC" id="3.4.16.4" evidence="4"/>
<keyword evidence="16" id="KW-1133">Transmembrane helix</keyword>
<evidence type="ECO:0000256" key="4">
    <source>
        <dbReference type="ARBA" id="ARBA00012448"/>
    </source>
</evidence>
<feature type="active site" description="Acyl-ester intermediate" evidence="13">
    <location>
        <position position="60"/>
    </location>
</feature>
<comment type="pathway">
    <text evidence="2">Cell wall biogenesis; peptidoglycan biosynthesis.</text>
</comment>
<feature type="active site" description="Proton acceptor" evidence="13">
    <location>
        <position position="63"/>
    </location>
</feature>
<dbReference type="InterPro" id="IPR012907">
    <property type="entry name" value="Peptidase_S11_C"/>
</dbReference>
<dbReference type="InterPro" id="IPR001967">
    <property type="entry name" value="Peptidase_S11_N"/>
</dbReference>
<dbReference type="Pfam" id="PF00768">
    <property type="entry name" value="Peptidase_S11"/>
    <property type="match status" value="1"/>
</dbReference>
<name>A0A2A7MD34_9CLOT</name>
<keyword evidence="11" id="KW-0961">Cell wall biogenesis/degradation</keyword>
<proteinExistence type="inferred from homology"/>
<accession>A0A2A7MD34</accession>
<dbReference type="GO" id="GO:0009002">
    <property type="term" value="F:serine-type D-Ala-D-Ala carboxypeptidase activity"/>
    <property type="evidence" value="ECO:0007669"/>
    <property type="project" value="UniProtKB-EC"/>
</dbReference>
<keyword evidence="20" id="KW-1185">Reference proteome</keyword>
<feature type="active site" evidence="13">
    <location>
        <position position="115"/>
    </location>
</feature>
<protein>
    <recommendedName>
        <fullName evidence="4">serine-type D-Ala-D-Ala carboxypeptidase</fullName>
        <ecNumber evidence="4">3.4.16.4</ecNumber>
    </recommendedName>
</protein>
<dbReference type="InterPro" id="IPR015956">
    <property type="entry name" value="Peniciliin-bd_prot_C_sf"/>
</dbReference>
<keyword evidence="16" id="KW-0812">Transmembrane</keyword>
<keyword evidence="5 19" id="KW-0121">Carboxypeptidase</keyword>
<dbReference type="Proteomes" id="UP000220840">
    <property type="component" value="Unassembled WGS sequence"/>
</dbReference>
<comment type="similarity">
    <text evidence="3 15">Belongs to the peptidase S11 family.</text>
</comment>
<evidence type="ECO:0000259" key="18">
    <source>
        <dbReference type="SMART" id="SM00936"/>
    </source>
</evidence>
<evidence type="ECO:0000256" key="8">
    <source>
        <dbReference type="ARBA" id="ARBA00022801"/>
    </source>
</evidence>
<evidence type="ECO:0000256" key="6">
    <source>
        <dbReference type="ARBA" id="ARBA00022670"/>
    </source>
</evidence>
<reference evidence="19 20" key="1">
    <citation type="submission" date="2017-10" db="EMBL/GenBank/DDBJ databases">
        <title>Effective Description of Clostridium neonatale sp. nov. linked to necrotizing enterocolitis in neonates and a clarification of species assignable to the genus Clostridium (Prazmowski 1880) emend. Lawson and Rainey 2016.</title>
        <authorList>
            <person name="Bernard K."/>
            <person name="Burdz T."/>
            <person name="Wiebe D."/>
            <person name="Balcewich B."/>
            <person name="Alfa M."/>
            <person name="Bernier A.-M."/>
        </authorList>
    </citation>
    <scope>NUCLEOTIDE SEQUENCE [LARGE SCALE GENOMIC DNA]</scope>
    <source>
        <strain evidence="19 20">LCDC99A005</strain>
    </source>
</reference>
<gene>
    <name evidence="19" type="ORF">CQ394_17990</name>
</gene>
<dbReference type="GO" id="GO:0006508">
    <property type="term" value="P:proteolysis"/>
    <property type="evidence" value="ECO:0007669"/>
    <property type="project" value="UniProtKB-KW"/>
</dbReference>
<keyword evidence="6" id="KW-0645">Protease</keyword>
<evidence type="ECO:0000256" key="10">
    <source>
        <dbReference type="ARBA" id="ARBA00022984"/>
    </source>
</evidence>
<dbReference type="SMART" id="SM00936">
    <property type="entry name" value="PBP5_C"/>
    <property type="match status" value="1"/>
</dbReference>
<keyword evidence="16" id="KW-0472">Membrane</keyword>
<feature type="signal peptide" evidence="17">
    <location>
        <begin position="1"/>
        <end position="21"/>
    </location>
</feature>
<dbReference type="STRING" id="137838.GCA_001458595_00920"/>
<comment type="function">
    <text evidence="1">Removes C-terminal D-alanyl residues from sugar-peptide cell wall precursors.</text>
</comment>
<evidence type="ECO:0000256" key="9">
    <source>
        <dbReference type="ARBA" id="ARBA00022960"/>
    </source>
</evidence>
<feature type="domain" description="Peptidase S11 D-Ala-D-Ala carboxypeptidase A C-terminal" evidence="18">
    <location>
        <begin position="278"/>
        <end position="368"/>
    </location>
</feature>
<dbReference type="Gene3D" id="3.40.710.10">
    <property type="entry name" value="DD-peptidase/beta-lactamase superfamily"/>
    <property type="match status" value="1"/>
</dbReference>
<evidence type="ECO:0000256" key="17">
    <source>
        <dbReference type="SAM" id="SignalP"/>
    </source>
</evidence>
<keyword evidence="8" id="KW-0378">Hydrolase</keyword>
<evidence type="ECO:0000256" key="5">
    <source>
        <dbReference type="ARBA" id="ARBA00022645"/>
    </source>
</evidence>
<feature type="binding site" evidence="14">
    <location>
        <position position="228"/>
    </location>
    <ligand>
        <name>substrate</name>
    </ligand>
</feature>
<evidence type="ECO:0000256" key="1">
    <source>
        <dbReference type="ARBA" id="ARBA00003217"/>
    </source>
</evidence>
<dbReference type="Gene3D" id="2.60.410.10">
    <property type="entry name" value="D-Ala-D-Ala carboxypeptidase, C-terminal domain"/>
    <property type="match status" value="1"/>
</dbReference>
<dbReference type="SUPFAM" id="SSF69189">
    <property type="entry name" value="Penicillin-binding protein associated domain"/>
    <property type="match status" value="1"/>
</dbReference>
<comment type="caution">
    <text evidence="19">The sequence shown here is derived from an EMBL/GenBank/DDBJ whole genome shotgun (WGS) entry which is preliminary data.</text>
</comment>
<evidence type="ECO:0000256" key="12">
    <source>
        <dbReference type="ARBA" id="ARBA00034000"/>
    </source>
</evidence>
<evidence type="ECO:0000313" key="20">
    <source>
        <dbReference type="Proteomes" id="UP000220840"/>
    </source>
</evidence>
<dbReference type="InterPro" id="IPR037167">
    <property type="entry name" value="Peptidase_S11_C_sf"/>
</dbReference>
<evidence type="ECO:0000256" key="14">
    <source>
        <dbReference type="PIRSR" id="PIRSR618044-2"/>
    </source>
</evidence>
<dbReference type="PANTHER" id="PTHR21581">
    <property type="entry name" value="D-ALANYL-D-ALANINE CARBOXYPEPTIDASE"/>
    <property type="match status" value="1"/>
</dbReference>
<dbReference type="GO" id="GO:0071555">
    <property type="term" value="P:cell wall organization"/>
    <property type="evidence" value="ECO:0007669"/>
    <property type="project" value="UniProtKB-KW"/>
</dbReference>
<feature type="transmembrane region" description="Helical" evidence="16">
    <location>
        <begin position="377"/>
        <end position="400"/>
    </location>
</feature>
<dbReference type="Pfam" id="PF07943">
    <property type="entry name" value="PBP5_C"/>
    <property type="match status" value="1"/>
</dbReference>
<comment type="catalytic activity">
    <reaction evidence="12">
        <text>Preferential cleavage: (Ac)2-L-Lys-D-Ala-|-D-Ala. Also transpeptidation of peptidyl-alanyl moieties that are N-acyl substituents of D-alanine.</text>
        <dbReference type="EC" id="3.4.16.4"/>
    </reaction>
</comment>
<dbReference type="AlphaFoldDB" id="A0A2A7MD34"/>